<dbReference type="AlphaFoldDB" id="A0A7G7BVB1"/>
<sequence>MKVVGRQAVLSALRPDSHTANVTGIQPGLHIRGLDRNEIPVADWLCTCGHFERARGRKAVTELNTRVRVGHCPHAAEQHRRTAA</sequence>
<evidence type="ECO:0000313" key="2">
    <source>
        <dbReference type="Proteomes" id="UP000515307"/>
    </source>
</evidence>
<protein>
    <submittedName>
        <fullName evidence="1">Uncharacterized protein</fullName>
    </submittedName>
</protein>
<name>A0A7G7BVB1_9ACTN</name>
<proteinExistence type="predicted"/>
<dbReference type="Proteomes" id="UP000515307">
    <property type="component" value="Chromosome"/>
</dbReference>
<reference evidence="2" key="1">
    <citation type="submission" date="2019-10" db="EMBL/GenBank/DDBJ databases">
        <title>Antimicrobial potential of Antarctic Bacteria.</title>
        <authorList>
            <person name="Benaud N."/>
            <person name="Edwards R.J."/>
            <person name="Ferrari B.C."/>
        </authorList>
    </citation>
    <scope>NUCLEOTIDE SEQUENCE [LARGE SCALE GENOMIC DNA]</scope>
    <source>
        <strain evidence="2">NBSH44</strain>
    </source>
</reference>
<gene>
    <name evidence="1" type="ORF">F0344_16850</name>
</gene>
<organism evidence="1 2">
    <name type="scientific">Streptomyces finlayi</name>
    <dbReference type="NCBI Taxonomy" id="67296"/>
    <lineage>
        <taxon>Bacteria</taxon>
        <taxon>Bacillati</taxon>
        <taxon>Actinomycetota</taxon>
        <taxon>Actinomycetes</taxon>
        <taxon>Kitasatosporales</taxon>
        <taxon>Streptomycetaceae</taxon>
        <taxon>Streptomyces</taxon>
    </lineage>
</organism>
<dbReference type="KEGG" id="sfiy:F0344_16850"/>
<dbReference type="EMBL" id="CP045702">
    <property type="protein sequence ID" value="QNE79276.1"/>
    <property type="molecule type" value="Genomic_DNA"/>
</dbReference>
<evidence type="ECO:0000313" key="1">
    <source>
        <dbReference type="EMBL" id="QNE79276.1"/>
    </source>
</evidence>
<keyword evidence="2" id="KW-1185">Reference proteome</keyword>
<accession>A0A7G7BVB1</accession>